<dbReference type="Proteomes" id="UP000233100">
    <property type="component" value="Chromosome 8"/>
</dbReference>
<accession>A0A7N9CXT7</accession>
<dbReference type="AlphaFoldDB" id="A0A7N9CXT7"/>
<dbReference type="GeneTree" id="ENSGT00940000164709"/>
<protein>
    <submittedName>
        <fullName evidence="1">Uncharacterized protein</fullName>
    </submittedName>
</protein>
<sequence length="129" mass="14330">MQWRSLSSLQPPSPGFKLFSCLSLPSSWDYRHAPPRPAHFVFLVEMGFPHVGQTGLELLTSSDPPALASQSAVITGMSHRTQPGFIFLTCKSEGISLLECEIIRTYMNMLSVPATHSKCFITIILCYCH</sequence>
<reference evidence="1 2" key="1">
    <citation type="submission" date="2013-03" db="EMBL/GenBank/DDBJ databases">
        <authorList>
            <person name="Warren W."/>
            <person name="Wilson R.K."/>
        </authorList>
    </citation>
    <scope>NUCLEOTIDE SEQUENCE</scope>
</reference>
<dbReference type="Ensembl" id="ENSMFAT00000075999.1">
    <property type="protein sequence ID" value="ENSMFAP00000056461.1"/>
    <property type="gene ID" value="ENSMFAG00000049385.1"/>
</dbReference>
<dbReference type="PRINTS" id="PR02045">
    <property type="entry name" value="F138DOMAIN"/>
</dbReference>
<organism evidence="1 2">
    <name type="scientific">Macaca fascicularis</name>
    <name type="common">Crab-eating macaque</name>
    <name type="synonym">Cynomolgus monkey</name>
    <dbReference type="NCBI Taxonomy" id="9541"/>
    <lineage>
        <taxon>Eukaryota</taxon>
        <taxon>Metazoa</taxon>
        <taxon>Chordata</taxon>
        <taxon>Craniata</taxon>
        <taxon>Vertebrata</taxon>
        <taxon>Euteleostomi</taxon>
        <taxon>Mammalia</taxon>
        <taxon>Eutheria</taxon>
        <taxon>Euarchontoglires</taxon>
        <taxon>Primates</taxon>
        <taxon>Haplorrhini</taxon>
        <taxon>Catarrhini</taxon>
        <taxon>Cercopithecidae</taxon>
        <taxon>Cercopithecinae</taxon>
        <taxon>Macaca</taxon>
    </lineage>
</organism>
<proteinExistence type="predicted"/>
<reference evidence="1" key="3">
    <citation type="submission" date="2025-09" db="UniProtKB">
        <authorList>
            <consortium name="Ensembl"/>
        </authorList>
    </citation>
    <scope>IDENTIFICATION</scope>
</reference>
<dbReference type="PANTHER" id="PTHR46254:SF3">
    <property type="entry name" value="SECRETED PROTEIN"/>
    <property type="match status" value="1"/>
</dbReference>
<evidence type="ECO:0000313" key="1">
    <source>
        <dbReference type="Ensembl" id="ENSMFAP00000056461.1"/>
    </source>
</evidence>
<name>A0A7N9CXT7_MACFA</name>
<evidence type="ECO:0000313" key="2">
    <source>
        <dbReference type="Proteomes" id="UP000233100"/>
    </source>
</evidence>
<keyword evidence="2" id="KW-1185">Reference proteome</keyword>
<dbReference type="PANTHER" id="PTHR46254">
    <property type="entry name" value="PROTEIN GVQW1-RELATED"/>
    <property type="match status" value="1"/>
</dbReference>
<reference evidence="1" key="2">
    <citation type="submission" date="2025-08" db="UniProtKB">
        <authorList>
            <consortium name="Ensembl"/>
        </authorList>
    </citation>
    <scope>IDENTIFICATION</scope>
</reference>